<keyword evidence="1" id="KW-1133">Transmembrane helix</keyword>
<dbReference type="EMBL" id="JACCBN010000001">
    <property type="protein sequence ID" value="NYD36035.1"/>
    <property type="molecule type" value="Genomic_DNA"/>
</dbReference>
<dbReference type="Proteomes" id="UP000535890">
    <property type="component" value="Unassembled WGS sequence"/>
</dbReference>
<feature type="transmembrane region" description="Helical" evidence="1">
    <location>
        <begin position="25"/>
        <end position="48"/>
    </location>
</feature>
<feature type="transmembrane region" description="Helical" evidence="1">
    <location>
        <begin position="55"/>
        <end position="75"/>
    </location>
</feature>
<sequence>MTLVDLVVLAVVALAAWRGWRRGGTSLVLSLAGAVLGVIAGAAIAGWWDAASTPLLIACVLVAGLIGLGLGRRLADTLAARAGGRYARPVLVDRIVGVVAHGGLALVVCVLAGAAAMAVGPAWASRAAEGSGVLTTAADHLPTPAQVAGQVPGLERVTAIGADR</sequence>
<evidence type="ECO:0000313" key="3">
    <source>
        <dbReference type="Proteomes" id="UP000535890"/>
    </source>
</evidence>
<name>A0A7Y9DV11_9PSEU</name>
<organism evidence="2 3">
    <name type="scientific">Actinomycetospora corticicola</name>
    <dbReference type="NCBI Taxonomy" id="663602"/>
    <lineage>
        <taxon>Bacteria</taxon>
        <taxon>Bacillati</taxon>
        <taxon>Actinomycetota</taxon>
        <taxon>Actinomycetes</taxon>
        <taxon>Pseudonocardiales</taxon>
        <taxon>Pseudonocardiaceae</taxon>
        <taxon>Actinomycetospora</taxon>
    </lineage>
</organism>
<gene>
    <name evidence="2" type="ORF">BJ983_002137</name>
</gene>
<dbReference type="AlphaFoldDB" id="A0A7Y9DV11"/>
<keyword evidence="1" id="KW-0812">Transmembrane</keyword>
<comment type="caution">
    <text evidence="2">The sequence shown here is derived from an EMBL/GenBank/DDBJ whole genome shotgun (WGS) entry which is preliminary data.</text>
</comment>
<dbReference type="RefSeq" id="WP_179793772.1">
    <property type="nucleotide sequence ID" value="NZ_BAABHP010000007.1"/>
</dbReference>
<reference evidence="2 3" key="1">
    <citation type="submission" date="2020-07" db="EMBL/GenBank/DDBJ databases">
        <title>Sequencing the genomes of 1000 actinobacteria strains.</title>
        <authorList>
            <person name="Klenk H.-P."/>
        </authorList>
    </citation>
    <scope>NUCLEOTIDE SEQUENCE [LARGE SCALE GENOMIC DNA]</scope>
    <source>
        <strain evidence="2 3">DSM 45772</strain>
    </source>
</reference>
<evidence type="ECO:0000256" key="1">
    <source>
        <dbReference type="SAM" id="Phobius"/>
    </source>
</evidence>
<evidence type="ECO:0000313" key="2">
    <source>
        <dbReference type="EMBL" id="NYD36035.1"/>
    </source>
</evidence>
<accession>A0A7Y9DV11</accession>
<evidence type="ECO:0008006" key="4">
    <source>
        <dbReference type="Google" id="ProtNLM"/>
    </source>
</evidence>
<keyword evidence="3" id="KW-1185">Reference proteome</keyword>
<protein>
    <recommendedName>
        <fullName evidence="4">Colicin V production protein</fullName>
    </recommendedName>
</protein>
<feature type="transmembrane region" description="Helical" evidence="1">
    <location>
        <begin position="95"/>
        <end position="119"/>
    </location>
</feature>
<keyword evidence="1" id="KW-0472">Membrane</keyword>
<proteinExistence type="predicted"/>